<dbReference type="Pfam" id="PF13539">
    <property type="entry name" value="Peptidase_M15_4"/>
    <property type="match status" value="1"/>
</dbReference>
<evidence type="ECO:0000313" key="3">
    <source>
        <dbReference type="EMBL" id="MDR7363823.1"/>
    </source>
</evidence>
<dbReference type="EMBL" id="JAVDYG010000001">
    <property type="protein sequence ID" value="MDR7363823.1"/>
    <property type="molecule type" value="Genomic_DNA"/>
</dbReference>
<dbReference type="Proteomes" id="UP001183648">
    <property type="component" value="Unassembled WGS sequence"/>
</dbReference>
<protein>
    <recommendedName>
        <fullName evidence="2">Peptidase M15C domain-containing protein</fullName>
    </recommendedName>
</protein>
<dbReference type="SUPFAM" id="SSF55166">
    <property type="entry name" value="Hedgehog/DD-peptidase"/>
    <property type="match status" value="1"/>
</dbReference>
<reference evidence="3 4" key="1">
    <citation type="submission" date="2023-07" db="EMBL/GenBank/DDBJ databases">
        <title>Sequencing the genomes of 1000 actinobacteria strains.</title>
        <authorList>
            <person name="Klenk H.-P."/>
        </authorList>
    </citation>
    <scope>NUCLEOTIDE SEQUENCE [LARGE SCALE GENOMIC DNA]</scope>
    <source>
        <strain evidence="3 4">DSM 19426</strain>
    </source>
</reference>
<keyword evidence="4" id="KW-1185">Reference proteome</keyword>
<dbReference type="RefSeq" id="WP_310304680.1">
    <property type="nucleotide sequence ID" value="NZ_BAAAPS010000005.1"/>
</dbReference>
<dbReference type="Gene3D" id="3.30.1380.10">
    <property type="match status" value="1"/>
</dbReference>
<feature type="signal peptide" evidence="1">
    <location>
        <begin position="1"/>
        <end position="31"/>
    </location>
</feature>
<name>A0ABU2BZJ7_9ACTN</name>
<evidence type="ECO:0000313" key="4">
    <source>
        <dbReference type="Proteomes" id="UP001183648"/>
    </source>
</evidence>
<organism evidence="3 4">
    <name type="scientific">Nocardioides marmoribigeumensis</name>
    <dbReference type="NCBI Taxonomy" id="433649"/>
    <lineage>
        <taxon>Bacteria</taxon>
        <taxon>Bacillati</taxon>
        <taxon>Actinomycetota</taxon>
        <taxon>Actinomycetes</taxon>
        <taxon>Propionibacteriales</taxon>
        <taxon>Nocardioidaceae</taxon>
        <taxon>Nocardioides</taxon>
    </lineage>
</organism>
<dbReference type="InterPro" id="IPR009045">
    <property type="entry name" value="Zn_M74/Hedgehog-like"/>
</dbReference>
<sequence>MLGTHSSWRLLAALLPGLALLLGALTVPAEAATGPTLALTGPATAKRGSTVSLRATLTSASGAPLEGQPVRLETADGTTVATADTVADGTVVLRATLAATTAFHAVRDAVGDGSGDGAAATSSEVTVRAFDARTTLGLTGPASGYVDTFRTLTTTLTRQDTSAGVADEQVRLERRVDGVWRLAQSATTTADGTATYSVKVLPGDNTFRTVYPGRSDRPDGTDNLLGARSAEVTLSALKRATTLSLTGPGRIVDETSVLLRLTWKAGNGTAVPGRVVVLRRLVGGDWARYDSVALGSDGAASLRVRPRVDSRWRAVGSEGRWWKADTSEVHVLDNVPPGSPVVYPAAAPRPAIRIAPNARATGAGANPTVGRLPDAMWRTMVGRTWHSGCPVGRSQLRVVRVNYWGYDGYRYRGEIVLRDSVADRGATMFASMYRQRLPIFRMFRVDRFGWSSTLHGGNDYRSMRAGNTSGFNCRGVTGNPSVTSPHSYGRSIDLNTWENPYRSQQGLVPNSWWQYHSHPRIAWRSRSHPVVRTMAAHGFRWTYGLGDTQHFDG</sequence>
<feature type="domain" description="Peptidase M15C" evidence="2">
    <location>
        <begin position="478"/>
        <end position="552"/>
    </location>
</feature>
<proteinExistence type="predicted"/>
<keyword evidence="1" id="KW-0732">Signal</keyword>
<accession>A0ABU2BZJ7</accession>
<evidence type="ECO:0000256" key="1">
    <source>
        <dbReference type="SAM" id="SignalP"/>
    </source>
</evidence>
<dbReference type="InterPro" id="IPR039561">
    <property type="entry name" value="Peptidase_M15C"/>
</dbReference>
<gene>
    <name evidence="3" type="ORF">J2S63_003376</name>
</gene>
<evidence type="ECO:0000259" key="2">
    <source>
        <dbReference type="Pfam" id="PF13539"/>
    </source>
</evidence>
<comment type="caution">
    <text evidence="3">The sequence shown here is derived from an EMBL/GenBank/DDBJ whole genome shotgun (WGS) entry which is preliminary data.</text>
</comment>
<feature type="chain" id="PRO_5047060882" description="Peptidase M15C domain-containing protein" evidence="1">
    <location>
        <begin position="32"/>
        <end position="553"/>
    </location>
</feature>